<dbReference type="AlphaFoldDB" id="A0A2T5VF75"/>
<name>A0A2T5VF75_9HYPH</name>
<evidence type="ECO:0000313" key="11">
    <source>
        <dbReference type="EMBL" id="PTW62398.1"/>
    </source>
</evidence>
<keyword evidence="3" id="KW-1003">Cell membrane</keyword>
<evidence type="ECO:0000256" key="4">
    <source>
        <dbReference type="ARBA" id="ARBA00022519"/>
    </source>
</evidence>
<feature type="transmembrane region" description="Helical" evidence="9">
    <location>
        <begin position="27"/>
        <end position="48"/>
    </location>
</feature>
<dbReference type="Proteomes" id="UP000244081">
    <property type="component" value="Unassembled WGS sequence"/>
</dbReference>
<dbReference type="PANTHER" id="PTHR35011">
    <property type="entry name" value="2,3-DIKETO-L-GULONATE TRAP TRANSPORTER SMALL PERMEASE PROTEIN YIAM"/>
    <property type="match status" value="1"/>
</dbReference>
<dbReference type="InterPro" id="IPR055348">
    <property type="entry name" value="DctQ"/>
</dbReference>
<dbReference type="GO" id="GO:0022857">
    <property type="term" value="F:transmembrane transporter activity"/>
    <property type="evidence" value="ECO:0007669"/>
    <property type="project" value="UniProtKB-UniRule"/>
</dbReference>
<evidence type="ECO:0000313" key="12">
    <source>
        <dbReference type="Proteomes" id="UP000244081"/>
    </source>
</evidence>
<sequence length="215" mass="23756">MTQPEKPNGDAATYRVLSGTLAHIEDVFNLIAAASIMALMLLAVVQIFARTFLNQPVPGFIDITEQAMAVFTFLGIAYCQRVGGHIRMEMLLGMLSGRAIWIAEFMGVLVILAVVLALDYGSWFHFYRAWTIGDSTIDINLPTWPSKLLVPVALSLLVLRLVLQLVGYWRLIVDPTRMPIDVPVVVDVTETARHEIEETLGDEADEETGKGDAAR</sequence>
<organism evidence="11 12">
    <name type="scientific">Breoghania corrubedonensis</name>
    <dbReference type="NCBI Taxonomy" id="665038"/>
    <lineage>
        <taxon>Bacteria</taxon>
        <taxon>Pseudomonadati</taxon>
        <taxon>Pseudomonadota</taxon>
        <taxon>Alphaproteobacteria</taxon>
        <taxon>Hyphomicrobiales</taxon>
        <taxon>Stappiaceae</taxon>
        <taxon>Breoghania</taxon>
    </lineage>
</organism>
<proteinExistence type="inferred from homology"/>
<dbReference type="EMBL" id="QAYG01000001">
    <property type="protein sequence ID" value="PTW62398.1"/>
    <property type="molecule type" value="Genomic_DNA"/>
</dbReference>
<keyword evidence="4 9" id="KW-0997">Cell inner membrane</keyword>
<feature type="transmembrane region" description="Helical" evidence="9">
    <location>
        <begin position="60"/>
        <end position="79"/>
    </location>
</feature>
<keyword evidence="7 9" id="KW-0472">Membrane</keyword>
<comment type="similarity">
    <text evidence="8 9">Belongs to the TRAP transporter small permease family.</text>
</comment>
<evidence type="ECO:0000256" key="9">
    <source>
        <dbReference type="RuleBase" id="RU369079"/>
    </source>
</evidence>
<comment type="subunit">
    <text evidence="9">The complex comprises the extracytoplasmic solute receptor protein and the two transmembrane proteins.</text>
</comment>
<keyword evidence="2 9" id="KW-0813">Transport</keyword>
<feature type="transmembrane region" description="Helical" evidence="9">
    <location>
        <begin position="148"/>
        <end position="169"/>
    </location>
</feature>
<dbReference type="Pfam" id="PF04290">
    <property type="entry name" value="DctQ"/>
    <property type="match status" value="1"/>
</dbReference>
<keyword evidence="12" id="KW-1185">Reference proteome</keyword>
<feature type="transmembrane region" description="Helical" evidence="9">
    <location>
        <begin position="99"/>
        <end position="118"/>
    </location>
</feature>
<comment type="function">
    <text evidence="9">Part of the tripartite ATP-independent periplasmic (TRAP) transport system.</text>
</comment>
<evidence type="ECO:0000256" key="3">
    <source>
        <dbReference type="ARBA" id="ARBA00022475"/>
    </source>
</evidence>
<feature type="domain" description="Tripartite ATP-independent periplasmic transporters DctQ component" evidence="10">
    <location>
        <begin position="39"/>
        <end position="170"/>
    </location>
</feature>
<protein>
    <recommendedName>
        <fullName evidence="9">TRAP transporter small permease protein</fullName>
    </recommendedName>
</protein>
<evidence type="ECO:0000256" key="6">
    <source>
        <dbReference type="ARBA" id="ARBA00022989"/>
    </source>
</evidence>
<keyword evidence="6 9" id="KW-1133">Transmembrane helix</keyword>
<keyword evidence="5 9" id="KW-0812">Transmembrane</keyword>
<comment type="subcellular location">
    <subcellularLocation>
        <location evidence="1 9">Cell inner membrane</location>
        <topology evidence="1 9">Multi-pass membrane protein</topology>
    </subcellularLocation>
</comment>
<evidence type="ECO:0000256" key="7">
    <source>
        <dbReference type="ARBA" id="ARBA00023136"/>
    </source>
</evidence>
<accession>A0A2T5VF75</accession>
<evidence type="ECO:0000256" key="5">
    <source>
        <dbReference type="ARBA" id="ARBA00022692"/>
    </source>
</evidence>
<gene>
    <name evidence="11" type="ORF">C8N35_101440</name>
</gene>
<reference evidence="11 12" key="1">
    <citation type="submission" date="2018-04" db="EMBL/GenBank/DDBJ databases">
        <title>Genomic Encyclopedia of Archaeal and Bacterial Type Strains, Phase II (KMG-II): from individual species to whole genera.</title>
        <authorList>
            <person name="Goeker M."/>
        </authorList>
    </citation>
    <scope>NUCLEOTIDE SEQUENCE [LARGE SCALE GENOMIC DNA]</scope>
    <source>
        <strain evidence="11 12">DSM 23382</strain>
    </source>
</reference>
<evidence type="ECO:0000256" key="1">
    <source>
        <dbReference type="ARBA" id="ARBA00004429"/>
    </source>
</evidence>
<evidence type="ECO:0000256" key="2">
    <source>
        <dbReference type="ARBA" id="ARBA00022448"/>
    </source>
</evidence>
<dbReference type="RefSeq" id="WP_107987973.1">
    <property type="nucleotide sequence ID" value="NZ_QAYG01000001.1"/>
</dbReference>
<evidence type="ECO:0000259" key="10">
    <source>
        <dbReference type="Pfam" id="PF04290"/>
    </source>
</evidence>
<dbReference type="GO" id="GO:0005886">
    <property type="term" value="C:plasma membrane"/>
    <property type="evidence" value="ECO:0007669"/>
    <property type="project" value="UniProtKB-SubCell"/>
</dbReference>
<dbReference type="OrthoDB" id="7843894at2"/>
<comment type="caution">
    <text evidence="11">The sequence shown here is derived from an EMBL/GenBank/DDBJ whole genome shotgun (WGS) entry which is preliminary data.</text>
</comment>
<evidence type="ECO:0000256" key="8">
    <source>
        <dbReference type="ARBA" id="ARBA00038436"/>
    </source>
</evidence>
<dbReference type="InterPro" id="IPR007387">
    <property type="entry name" value="TRAP_DctQ"/>
</dbReference>